<keyword evidence="3" id="KW-0378">Hydrolase</keyword>
<proteinExistence type="predicted"/>
<dbReference type="GO" id="GO:0019239">
    <property type="term" value="F:deaminase activity"/>
    <property type="evidence" value="ECO:0007669"/>
    <property type="project" value="TreeGrafter"/>
</dbReference>
<dbReference type="Gene3D" id="2.30.40.10">
    <property type="entry name" value="Urease, subunit C, domain 1"/>
    <property type="match status" value="1"/>
</dbReference>
<protein>
    <recommendedName>
        <fullName evidence="5">Amidohydrolase-related domain-containing protein</fullName>
    </recommendedName>
</protein>
<dbReference type="InterPro" id="IPR011059">
    <property type="entry name" value="Metal-dep_hydrolase_composite"/>
</dbReference>
<keyword evidence="2" id="KW-0479">Metal-binding</keyword>
<dbReference type="Proteomes" id="UP000799539">
    <property type="component" value="Unassembled WGS sequence"/>
</dbReference>
<evidence type="ECO:0000313" key="7">
    <source>
        <dbReference type="Proteomes" id="UP000799539"/>
    </source>
</evidence>
<evidence type="ECO:0000259" key="5">
    <source>
        <dbReference type="Pfam" id="PF01979"/>
    </source>
</evidence>
<name>A0A6A6EYG6_9PEZI</name>
<dbReference type="Gene3D" id="3.20.20.140">
    <property type="entry name" value="Metal-dependent hydrolases"/>
    <property type="match status" value="1"/>
</dbReference>
<evidence type="ECO:0000313" key="6">
    <source>
        <dbReference type="EMBL" id="KAF2206512.1"/>
    </source>
</evidence>
<dbReference type="GO" id="GO:0046872">
    <property type="term" value="F:metal ion binding"/>
    <property type="evidence" value="ECO:0007669"/>
    <property type="project" value="UniProtKB-KW"/>
</dbReference>
<dbReference type="InterPro" id="IPR006680">
    <property type="entry name" value="Amidohydro-rel"/>
</dbReference>
<dbReference type="OrthoDB" id="194468at2759"/>
<reference evidence="6" key="1">
    <citation type="journal article" date="2020" name="Stud. Mycol.">
        <title>101 Dothideomycetes genomes: a test case for predicting lifestyles and emergence of pathogens.</title>
        <authorList>
            <person name="Haridas S."/>
            <person name="Albert R."/>
            <person name="Binder M."/>
            <person name="Bloem J."/>
            <person name="Labutti K."/>
            <person name="Salamov A."/>
            <person name="Andreopoulos B."/>
            <person name="Baker S."/>
            <person name="Barry K."/>
            <person name="Bills G."/>
            <person name="Bluhm B."/>
            <person name="Cannon C."/>
            <person name="Castanera R."/>
            <person name="Culley D."/>
            <person name="Daum C."/>
            <person name="Ezra D."/>
            <person name="Gonzalez J."/>
            <person name="Henrissat B."/>
            <person name="Kuo A."/>
            <person name="Liang C."/>
            <person name="Lipzen A."/>
            <person name="Lutzoni F."/>
            <person name="Magnuson J."/>
            <person name="Mondo S."/>
            <person name="Nolan M."/>
            <person name="Ohm R."/>
            <person name="Pangilinan J."/>
            <person name="Park H.-J."/>
            <person name="Ramirez L."/>
            <person name="Alfaro M."/>
            <person name="Sun H."/>
            <person name="Tritt A."/>
            <person name="Yoshinaga Y."/>
            <person name="Zwiers L.-H."/>
            <person name="Turgeon B."/>
            <person name="Goodwin S."/>
            <person name="Spatafora J."/>
            <person name="Crous P."/>
            <person name="Grigoriev I."/>
        </authorList>
    </citation>
    <scope>NUCLEOTIDE SEQUENCE</scope>
    <source>
        <strain evidence="6">SCOH1-5</strain>
    </source>
</reference>
<evidence type="ECO:0000256" key="3">
    <source>
        <dbReference type="ARBA" id="ARBA00022801"/>
    </source>
</evidence>
<dbReference type="InterPro" id="IPR051607">
    <property type="entry name" value="Metallo-dep_hydrolases"/>
</dbReference>
<evidence type="ECO:0000256" key="4">
    <source>
        <dbReference type="ARBA" id="ARBA00022833"/>
    </source>
</evidence>
<dbReference type="GO" id="GO:0005829">
    <property type="term" value="C:cytosol"/>
    <property type="evidence" value="ECO:0007669"/>
    <property type="project" value="TreeGrafter"/>
</dbReference>
<evidence type="ECO:0000256" key="2">
    <source>
        <dbReference type="ARBA" id="ARBA00022723"/>
    </source>
</evidence>
<comment type="cofactor">
    <cofactor evidence="1">
        <name>Zn(2+)</name>
        <dbReference type="ChEBI" id="CHEBI:29105"/>
    </cofactor>
</comment>
<sequence>MRTSGLRTAVVASVGIGNTLAAAANSSTLFSGGTIIAFDSASESLRVIDKGALLVVEDRIAHVYDTTLNSSALPLGAEHIDITGQIVTPGFIDTHRHGWQTALKTLGSNTSLAEYFERYGEFAAGKVFNAEDVYAGQLAGLYEMLNAGVTTSLDHAHHTWSNETSIAGANASADSGARVFWAYTIHELSNSSFSIEQQLANFRDIADSDIFKGSPTELAMAFDAWDSTSDESILQQIVEAAIAHNVSALTTHLLGGPWGVSNLPSTLHELGILNTSIPVVFSHGSFLPAPDAQLLRSTNQYLSITPESEMHYGHTHEHSPYIQDQASLGVDTHFTFSTDILTQARMWLQQVRYKLSLNVLREWKVPTDTPMTVAQAFYLATRAGGLALRRSDLGVIEQGAKADLVIWNAEDSPALLGWRDPIAAIVLHASVGDILHVTVDGKFVKRDGRIVARDYKDIRKRFQASARRIQDKFLSTPNPVLEGTFQSGFEYEKPETVDTMRGQGDGHGGPTFVNL</sequence>
<keyword evidence="7" id="KW-1185">Reference proteome</keyword>
<feature type="domain" description="Amidohydrolase-related" evidence="5">
    <location>
        <begin position="86"/>
        <end position="444"/>
    </location>
</feature>
<dbReference type="SUPFAM" id="SSF51338">
    <property type="entry name" value="Composite domain of metallo-dependent hydrolases"/>
    <property type="match status" value="2"/>
</dbReference>
<dbReference type="PANTHER" id="PTHR11271">
    <property type="entry name" value="GUANINE DEAMINASE"/>
    <property type="match status" value="1"/>
</dbReference>
<gene>
    <name evidence="6" type="ORF">CERZMDRAFT_53060</name>
</gene>
<dbReference type="EMBL" id="ML992719">
    <property type="protein sequence ID" value="KAF2206512.1"/>
    <property type="molecule type" value="Genomic_DNA"/>
</dbReference>
<dbReference type="Pfam" id="PF01979">
    <property type="entry name" value="Amidohydro_1"/>
    <property type="match status" value="1"/>
</dbReference>
<accession>A0A6A6EYG6</accession>
<keyword evidence="4" id="KW-0862">Zinc</keyword>
<evidence type="ECO:0000256" key="1">
    <source>
        <dbReference type="ARBA" id="ARBA00001947"/>
    </source>
</evidence>
<dbReference type="InterPro" id="IPR032466">
    <property type="entry name" value="Metal_Hydrolase"/>
</dbReference>
<dbReference type="SUPFAM" id="SSF51556">
    <property type="entry name" value="Metallo-dependent hydrolases"/>
    <property type="match status" value="1"/>
</dbReference>
<dbReference type="AlphaFoldDB" id="A0A6A6EYG6"/>
<organism evidence="6 7">
    <name type="scientific">Cercospora zeae-maydis SCOH1-5</name>
    <dbReference type="NCBI Taxonomy" id="717836"/>
    <lineage>
        <taxon>Eukaryota</taxon>
        <taxon>Fungi</taxon>
        <taxon>Dikarya</taxon>
        <taxon>Ascomycota</taxon>
        <taxon>Pezizomycotina</taxon>
        <taxon>Dothideomycetes</taxon>
        <taxon>Dothideomycetidae</taxon>
        <taxon>Mycosphaerellales</taxon>
        <taxon>Mycosphaerellaceae</taxon>
        <taxon>Cercospora</taxon>
    </lineage>
</organism>
<dbReference type="PANTHER" id="PTHR11271:SF37">
    <property type="entry name" value="FAMILY PROTEIN, PUTATIVE (AFU_ORTHOLOGUE AFUA_4G00460)-RELATED"/>
    <property type="match status" value="1"/>
</dbReference>